<dbReference type="RefSeq" id="WP_090691743.1">
    <property type="nucleotide sequence ID" value="NZ_CADERL010000032.1"/>
</dbReference>
<protein>
    <recommendedName>
        <fullName evidence="2">DUF4136 domain-containing protein</fullName>
    </recommendedName>
</protein>
<evidence type="ECO:0000313" key="4">
    <source>
        <dbReference type="Proteomes" id="UP000199706"/>
    </source>
</evidence>
<dbReference type="Pfam" id="PF13590">
    <property type="entry name" value="DUF4136"/>
    <property type="match status" value="1"/>
</dbReference>
<feature type="chain" id="PRO_5011701378" description="DUF4136 domain-containing protein" evidence="1">
    <location>
        <begin position="24"/>
        <end position="202"/>
    </location>
</feature>
<dbReference type="InterPro" id="IPR025411">
    <property type="entry name" value="DUF4136"/>
</dbReference>
<evidence type="ECO:0000256" key="1">
    <source>
        <dbReference type="SAM" id="SignalP"/>
    </source>
</evidence>
<accession>A0A1G8J987</accession>
<reference evidence="3 4" key="1">
    <citation type="submission" date="2016-10" db="EMBL/GenBank/DDBJ databases">
        <authorList>
            <person name="de Groot N.N."/>
        </authorList>
    </citation>
    <scope>NUCLEOTIDE SEQUENCE [LARGE SCALE GENOMIC DNA]</scope>
    <source>
        <strain evidence="3 4">LMG 2247</strain>
    </source>
</reference>
<feature type="signal peptide" evidence="1">
    <location>
        <begin position="1"/>
        <end position="23"/>
    </location>
</feature>
<gene>
    <name evidence="3" type="ORF">SAMN05216466_12014</name>
</gene>
<name>A0A1G8J987_9BURK</name>
<proteinExistence type="predicted"/>
<dbReference type="OrthoDB" id="9026125at2"/>
<dbReference type="PROSITE" id="PS51257">
    <property type="entry name" value="PROKAR_LIPOPROTEIN"/>
    <property type="match status" value="1"/>
</dbReference>
<evidence type="ECO:0000313" key="3">
    <source>
        <dbReference type="EMBL" id="SDI27824.1"/>
    </source>
</evidence>
<organism evidence="3 4">
    <name type="scientific">Paraburkholderia phenazinium</name>
    <dbReference type="NCBI Taxonomy" id="60549"/>
    <lineage>
        <taxon>Bacteria</taxon>
        <taxon>Pseudomonadati</taxon>
        <taxon>Pseudomonadota</taxon>
        <taxon>Betaproteobacteria</taxon>
        <taxon>Burkholderiales</taxon>
        <taxon>Burkholderiaceae</taxon>
        <taxon>Paraburkholderia</taxon>
    </lineage>
</organism>
<dbReference type="EMBL" id="FNCJ01000020">
    <property type="protein sequence ID" value="SDI27824.1"/>
    <property type="molecule type" value="Genomic_DNA"/>
</dbReference>
<keyword evidence="1" id="KW-0732">Signal</keyword>
<dbReference type="Proteomes" id="UP000199706">
    <property type="component" value="Unassembled WGS sequence"/>
</dbReference>
<dbReference type="AlphaFoldDB" id="A0A1G8J987"/>
<feature type="domain" description="DUF4136" evidence="2">
    <location>
        <begin position="36"/>
        <end position="172"/>
    </location>
</feature>
<sequence>MKITLIYAALVAASLTGGLSGCAGVNTDVRASPSATPLAGEHSYALARSPLQDASPDHMQYETWIRTELGKYGFTDVPQQRAHYLLSIAYDTRLAGVGVGAADCTEAGCNSPGATSFSLFGGKTYRHSLTLRFFEQTNGHEVYKVSASSQDHDADPLHAIPYLVKSALAQFPFADHPDWRVKLRTDDAGGAPRITSVKPVQP</sequence>
<evidence type="ECO:0000259" key="2">
    <source>
        <dbReference type="Pfam" id="PF13590"/>
    </source>
</evidence>